<evidence type="ECO:0000313" key="4">
    <source>
        <dbReference type="Proteomes" id="UP000824469"/>
    </source>
</evidence>
<dbReference type="InterPro" id="IPR017853">
    <property type="entry name" value="GH"/>
</dbReference>
<dbReference type="CDD" id="cd04897">
    <property type="entry name" value="ACT_ACR_3"/>
    <property type="match status" value="1"/>
</dbReference>
<dbReference type="EMBL" id="JAHRHJ020000001">
    <property type="protein sequence ID" value="KAH9328277.1"/>
    <property type="molecule type" value="Genomic_DNA"/>
</dbReference>
<evidence type="ECO:0000256" key="2">
    <source>
        <dbReference type="ARBA" id="ARBA00022737"/>
    </source>
</evidence>
<dbReference type="GO" id="GO:0004553">
    <property type="term" value="F:hydrolase activity, hydrolyzing O-glycosyl compounds"/>
    <property type="evidence" value="ECO:0007669"/>
    <property type="project" value="InterPro"/>
</dbReference>
<accession>A0AA38GUB7</accession>
<dbReference type="SUPFAM" id="SSF51445">
    <property type="entry name" value="(Trans)glycosidases"/>
    <property type="match status" value="1"/>
</dbReference>
<dbReference type="Gene3D" id="3.20.20.80">
    <property type="entry name" value="Glycosidases"/>
    <property type="match status" value="1"/>
</dbReference>
<dbReference type="Proteomes" id="UP000824469">
    <property type="component" value="Unassembled WGS sequence"/>
</dbReference>
<dbReference type="AlphaFoldDB" id="A0AA38GUB7"/>
<evidence type="ECO:0000313" key="3">
    <source>
        <dbReference type="EMBL" id="KAH9328277.1"/>
    </source>
</evidence>
<dbReference type="InterPro" id="IPR001360">
    <property type="entry name" value="Glyco_hydro_1"/>
</dbReference>
<name>A0AA38GUB7_TAXCH</name>
<feature type="non-terminal residue" evidence="3">
    <location>
        <position position="389"/>
    </location>
</feature>
<organism evidence="3 4">
    <name type="scientific">Taxus chinensis</name>
    <name type="common">Chinese yew</name>
    <name type="synonym">Taxus wallichiana var. chinensis</name>
    <dbReference type="NCBI Taxonomy" id="29808"/>
    <lineage>
        <taxon>Eukaryota</taxon>
        <taxon>Viridiplantae</taxon>
        <taxon>Streptophyta</taxon>
        <taxon>Embryophyta</taxon>
        <taxon>Tracheophyta</taxon>
        <taxon>Spermatophyta</taxon>
        <taxon>Pinopsida</taxon>
        <taxon>Pinidae</taxon>
        <taxon>Conifers II</taxon>
        <taxon>Cupressales</taxon>
        <taxon>Taxaceae</taxon>
        <taxon>Taxus</taxon>
    </lineage>
</organism>
<gene>
    <name evidence="3" type="ORF">KI387_000385</name>
</gene>
<feature type="non-terminal residue" evidence="3">
    <location>
        <position position="1"/>
    </location>
</feature>
<proteinExistence type="inferred from homology"/>
<protein>
    <submittedName>
        <fullName evidence="3">Uncharacterized protein</fullName>
    </submittedName>
</protein>
<sequence>VKGAAAEGGKGPSIWDTFSRIPGKIENGQNADVAVDQYHRYKEDVQHLKYMGVDTYRFSISWPRIFPSIEPFVTLYHWDVPQALEDEYGGFLSSKVVEDVAVFAEKCFEEFGDRVKKTVGVKATPKHIAIELTETERCLHQMMFADRDYERVHSILLESRDDTTRPIVTMQNCVEKGYSFINIKSKDIPKLLFDTIFPLTDMQYVVFHGTVDSDGPDAFQEYYIRHMDGCPVNSEEERKTVGVKAAPEHTAIELIGTERHLHQMMFADRDYERVHSILLESRDDTTRPIVTVQNCVEKGYSFINIKSKHRPKLLFDMICPLTDMQYVVFNGTVDSDGPDAFQEYYIRHMDGCPVNSKAKRKRIIHCLEAAIERRMSEGMRLELCSCDRV</sequence>
<comment type="caution">
    <text evidence="3">The sequence shown here is derived from an EMBL/GenBank/DDBJ whole genome shotgun (WGS) entry which is preliminary data.</text>
</comment>
<reference evidence="3 4" key="1">
    <citation type="journal article" date="2021" name="Nat. Plants">
        <title>The Taxus genome provides insights into paclitaxel biosynthesis.</title>
        <authorList>
            <person name="Xiong X."/>
            <person name="Gou J."/>
            <person name="Liao Q."/>
            <person name="Li Y."/>
            <person name="Zhou Q."/>
            <person name="Bi G."/>
            <person name="Li C."/>
            <person name="Du R."/>
            <person name="Wang X."/>
            <person name="Sun T."/>
            <person name="Guo L."/>
            <person name="Liang H."/>
            <person name="Lu P."/>
            <person name="Wu Y."/>
            <person name="Zhang Z."/>
            <person name="Ro D.K."/>
            <person name="Shang Y."/>
            <person name="Huang S."/>
            <person name="Yan J."/>
        </authorList>
    </citation>
    <scope>NUCLEOTIDE SEQUENCE [LARGE SCALE GENOMIC DNA]</scope>
    <source>
        <strain evidence="3">Ta-2019</strain>
    </source>
</reference>
<dbReference type="PANTHER" id="PTHR31096">
    <property type="entry name" value="ACT DOMAIN-CONTAINING PROTEIN ACR4-RELATED"/>
    <property type="match status" value="1"/>
</dbReference>
<comment type="similarity">
    <text evidence="1">Belongs to the glycosyl hydrolase 1 family.</text>
</comment>
<dbReference type="PANTHER" id="PTHR31096:SF22">
    <property type="entry name" value="ACT DOMAIN-CONTAINING PROTEIN ACR4"/>
    <property type="match status" value="1"/>
</dbReference>
<evidence type="ECO:0000256" key="1">
    <source>
        <dbReference type="ARBA" id="ARBA00010838"/>
    </source>
</evidence>
<keyword evidence="4" id="KW-1185">Reference proteome</keyword>
<dbReference type="GO" id="GO:0005975">
    <property type="term" value="P:carbohydrate metabolic process"/>
    <property type="evidence" value="ECO:0007669"/>
    <property type="project" value="InterPro"/>
</dbReference>
<keyword evidence="2" id="KW-0677">Repeat</keyword>
<dbReference type="Pfam" id="PF00232">
    <property type="entry name" value="Glyco_hydro_1"/>
    <property type="match status" value="2"/>
</dbReference>
<dbReference type="InterPro" id="IPR040217">
    <property type="entry name" value="ACR1-12"/>
</dbReference>